<proteinExistence type="predicted"/>
<protein>
    <submittedName>
        <fullName evidence="1">Uncharacterized protein</fullName>
    </submittedName>
</protein>
<comment type="caution">
    <text evidence="1">The sequence shown here is derived from an EMBL/GenBank/DDBJ whole genome shotgun (WGS) entry which is preliminary data.</text>
</comment>
<dbReference type="RefSeq" id="WP_215822611.1">
    <property type="nucleotide sequence ID" value="NZ_JAGSOY010000235.1"/>
</dbReference>
<evidence type="ECO:0000313" key="2">
    <source>
        <dbReference type="Proteomes" id="UP000690515"/>
    </source>
</evidence>
<gene>
    <name evidence="1" type="ORF">KCG35_25225</name>
</gene>
<reference evidence="1 2" key="1">
    <citation type="submission" date="2021-04" db="EMBL/GenBank/DDBJ databases">
        <authorList>
            <person name="Pira H."/>
            <person name="Risdian C."/>
            <person name="Wink J."/>
        </authorList>
    </citation>
    <scope>NUCLEOTIDE SEQUENCE [LARGE SCALE GENOMIC DNA]</scope>
    <source>
        <strain evidence="1 2">WH53</strain>
    </source>
</reference>
<dbReference type="Proteomes" id="UP000690515">
    <property type="component" value="Unassembled WGS sequence"/>
</dbReference>
<name>A0ABS5ZK86_9GAMM</name>
<dbReference type="EMBL" id="JAGSOY010000235">
    <property type="protein sequence ID" value="MBU2714355.1"/>
    <property type="molecule type" value="Genomic_DNA"/>
</dbReference>
<sequence length="176" mass="20077">MNKYDPLELIHQTMVDTLTNHFGKRLEFVQAYNLGKCLNSPGIYLGMHQMEVGENPGDGRHVIHADWFCYCVLANSTPDLAIEIRRMACEVMRLLNEPETGLWGLDNVVGLPKHIQAIPALFNPDTKGYESWEVTWQQSFYMGESLWEDDGETPKTVLASHVPYTGKAHEPRYKPL</sequence>
<evidence type="ECO:0000313" key="1">
    <source>
        <dbReference type="EMBL" id="MBU2714355.1"/>
    </source>
</evidence>
<organism evidence="1 2">
    <name type="scientific">Zooshikella harenae</name>
    <dbReference type="NCBI Taxonomy" id="2827238"/>
    <lineage>
        <taxon>Bacteria</taxon>
        <taxon>Pseudomonadati</taxon>
        <taxon>Pseudomonadota</taxon>
        <taxon>Gammaproteobacteria</taxon>
        <taxon>Oceanospirillales</taxon>
        <taxon>Zooshikellaceae</taxon>
        <taxon>Zooshikella</taxon>
    </lineage>
</organism>
<keyword evidence="2" id="KW-1185">Reference proteome</keyword>
<accession>A0ABS5ZK86</accession>